<dbReference type="AlphaFoldDB" id="A0A5E6TFZ5"/>
<evidence type="ECO:0000313" key="1">
    <source>
        <dbReference type="EMBL" id="CAK9890601.1"/>
    </source>
</evidence>
<evidence type="ECO:0000313" key="3">
    <source>
        <dbReference type="Proteomes" id="UP000326595"/>
    </source>
</evidence>
<reference evidence="2" key="1">
    <citation type="submission" date="2019-09" db="EMBL/GenBank/DDBJ databases">
        <authorList>
            <person name="Chandra G."/>
            <person name="Truman W A."/>
        </authorList>
    </citation>
    <scope>NUCLEOTIDE SEQUENCE [LARGE SCALE GENOMIC DNA]</scope>
    <source>
        <strain evidence="2">PS652</strain>
    </source>
</reference>
<reference evidence="1 3" key="2">
    <citation type="submission" date="2024-03" db="EMBL/GenBank/DDBJ databases">
        <authorList>
            <person name="Alaster D. Moffat"/>
            <person name="Govind Chandra"/>
            <person name="Andrew W. Truman"/>
        </authorList>
    </citation>
    <scope>NUCLEOTIDE SEQUENCE [LARGE SCALE GENOMIC DNA]</scope>
    <source>
        <strain evidence="1">PS652</strain>
    </source>
</reference>
<name>A0A5E6TFZ5_PSEFL</name>
<accession>A0A5E6TFZ5</accession>
<gene>
    <name evidence="2" type="ORF">PS652_02811</name>
    <name evidence="1" type="ORF">PS652_03450</name>
</gene>
<dbReference type="RefSeq" id="WP_038996443.1">
    <property type="nucleotide sequence ID" value="NZ_OZ024668.1"/>
</dbReference>
<organism evidence="2">
    <name type="scientific">Pseudomonas fluorescens</name>
    <dbReference type="NCBI Taxonomy" id="294"/>
    <lineage>
        <taxon>Bacteria</taxon>
        <taxon>Pseudomonadati</taxon>
        <taxon>Pseudomonadota</taxon>
        <taxon>Gammaproteobacteria</taxon>
        <taxon>Pseudomonadales</taxon>
        <taxon>Pseudomonadaceae</taxon>
        <taxon>Pseudomonas</taxon>
    </lineage>
</organism>
<sequence>MSNESNATPIKIDGKVNTPSVIIEELDEATQDFRVERQRFTLHKDARVMVERWVQTAKLDWEDAGESDEIVIWSRSSDIALSQAGSQLNVRVDNQDYLISPSTASQRLTLQVLKSDLPLGLAEGFNWPLRIDSGASSSKTLIQTEDEYLRIYGTPQFQFRILNQLALLDGHRELKALLDDSKNALAGRVVNVLIMEQSVKAGGVIGASVFPAPYARESEIALLYNPYDGVDSDTELFKLLYRIFDSIISPSVPA</sequence>
<protein>
    <submittedName>
        <fullName evidence="2">Uncharacterized protein</fullName>
    </submittedName>
</protein>
<evidence type="ECO:0000313" key="2">
    <source>
        <dbReference type="EMBL" id="VVM91412.1"/>
    </source>
</evidence>
<dbReference type="Proteomes" id="UP000326595">
    <property type="component" value="Chromosome"/>
</dbReference>
<dbReference type="EMBL" id="CABVHG010000015">
    <property type="protein sequence ID" value="VVM91412.1"/>
    <property type="molecule type" value="Genomic_DNA"/>
</dbReference>
<dbReference type="EMBL" id="OZ024668">
    <property type="protein sequence ID" value="CAK9890601.1"/>
    <property type="molecule type" value="Genomic_DNA"/>
</dbReference>
<proteinExistence type="predicted"/>